<reference evidence="2 3" key="1">
    <citation type="submission" date="2019-08" db="EMBL/GenBank/DDBJ databases">
        <title>Hyperibacter terrae gen. nov., sp. nov. and Hyperibacter viscosus sp. nov., two new members in the family Rhodospirillaceae isolated from the rhizosphere of Hypericum perforatum.</title>
        <authorList>
            <person name="Noviana Z."/>
        </authorList>
    </citation>
    <scope>NUCLEOTIDE SEQUENCE [LARGE SCALE GENOMIC DNA]</scope>
    <source>
        <strain evidence="2 3">R5959</strain>
    </source>
</reference>
<accession>A0A5J6N3T8</accession>
<feature type="transmembrane region" description="Helical" evidence="1">
    <location>
        <begin position="154"/>
        <end position="175"/>
    </location>
</feature>
<feature type="transmembrane region" description="Helical" evidence="1">
    <location>
        <begin position="321"/>
        <end position="342"/>
    </location>
</feature>
<dbReference type="KEGG" id="hadh:FRZ61_44200"/>
<name>A0A5J6N3T8_9PROT</name>
<keyword evidence="1" id="KW-1133">Transmembrane helix</keyword>
<dbReference type="InterPro" id="IPR010295">
    <property type="entry name" value="DUF898"/>
</dbReference>
<sequence>MAAITTAGEPALPGAGTQRLVYDGGLMGLYEIYLLNLVLTVITIGIFRFWAKTRIRRYVWSHVSFQGDRLEYTGTGGELFKGFLIVLGFIVLYGILQSVLQFALGPTSVIAVVVQFAFMFFVVYLALVAHYTAQNYRLTRTLWRGVRGGMTGSGWSYGIKALLLSLLLPLSLGLAQPWVTSKLVNWRANASWFGSERLQLDLRAGPLYGAFILSVVLTLALAALFMGAIGGFAYLRGWLDLDGFMDYVQQHQMEGGVPDDAQARTIVQLVFVAYATILLGFGLAYILGWAFYAATFYRVTAGSAQFATLRFQSHATAGRLIGLWAGNAVIYVVTLGFGYPILIQRTLRFIERNLEIQGELDGTRLTQSTIARPRFGEGLLEAFDPGMF</sequence>
<feature type="transmembrane region" description="Helical" evidence="1">
    <location>
        <begin position="79"/>
        <end position="96"/>
    </location>
</feature>
<evidence type="ECO:0000313" key="2">
    <source>
        <dbReference type="EMBL" id="QEX24479.1"/>
    </source>
</evidence>
<evidence type="ECO:0000313" key="3">
    <source>
        <dbReference type="Proteomes" id="UP000325797"/>
    </source>
</evidence>
<feature type="transmembrane region" description="Helical" evidence="1">
    <location>
        <begin position="32"/>
        <end position="51"/>
    </location>
</feature>
<dbReference type="OrthoDB" id="7462354at2"/>
<organism evidence="2 3">
    <name type="scientific">Hypericibacter adhaerens</name>
    <dbReference type="NCBI Taxonomy" id="2602016"/>
    <lineage>
        <taxon>Bacteria</taxon>
        <taxon>Pseudomonadati</taxon>
        <taxon>Pseudomonadota</taxon>
        <taxon>Alphaproteobacteria</taxon>
        <taxon>Rhodospirillales</taxon>
        <taxon>Dongiaceae</taxon>
        <taxon>Hypericibacter</taxon>
    </lineage>
</organism>
<dbReference type="Proteomes" id="UP000325797">
    <property type="component" value="Chromosome"/>
</dbReference>
<protein>
    <recommendedName>
        <fullName evidence="4">DUF898 domain-containing protein</fullName>
    </recommendedName>
</protein>
<dbReference type="RefSeq" id="WP_151119755.1">
    <property type="nucleotide sequence ID" value="NZ_CP042582.1"/>
</dbReference>
<feature type="transmembrane region" description="Helical" evidence="1">
    <location>
        <begin position="269"/>
        <end position="292"/>
    </location>
</feature>
<dbReference type="AlphaFoldDB" id="A0A5J6N3T8"/>
<dbReference type="EMBL" id="CP042582">
    <property type="protein sequence ID" value="QEX24479.1"/>
    <property type="molecule type" value="Genomic_DNA"/>
</dbReference>
<evidence type="ECO:0000256" key="1">
    <source>
        <dbReference type="SAM" id="Phobius"/>
    </source>
</evidence>
<feature type="transmembrane region" description="Helical" evidence="1">
    <location>
        <begin position="207"/>
        <end position="235"/>
    </location>
</feature>
<feature type="transmembrane region" description="Helical" evidence="1">
    <location>
        <begin position="108"/>
        <end position="133"/>
    </location>
</feature>
<keyword evidence="1" id="KW-0472">Membrane</keyword>
<dbReference type="Pfam" id="PF05987">
    <property type="entry name" value="DUF898"/>
    <property type="match status" value="1"/>
</dbReference>
<gene>
    <name evidence="2" type="ORF">FRZ61_44200</name>
</gene>
<proteinExistence type="predicted"/>
<keyword evidence="1" id="KW-0812">Transmembrane</keyword>
<keyword evidence="3" id="KW-1185">Reference proteome</keyword>
<evidence type="ECO:0008006" key="4">
    <source>
        <dbReference type="Google" id="ProtNLM"/>
    </source>
</evidence>